<feature type="domain" description="Disulphide bond isomerase DsbC/G N-terminal" evidence="9">
    <location>
        <begin position="50"/>
        <end position="114"/>
    </location>
</feature>
<accession>A0ABV9NLP0</accession>
<dbReference type="InterPro" id="IPR033954">
    <property type="entry name" value="DiS-bond_Isoase_DsbC/G"/>
</dbReference>
<comment type="caution">
    <text evidence="11">The sequence shown here is derived from an EMBL/GenBank/DDBJ whole genome shotgun (WGS) entry which is preliminary data.</text>
</comment>
<proteinExistence type="inferred from homology"/>
<keyword evidence="12" id="KW-1185">Reference proteome</keyword>
<dbReference type="SUPFAM" id="SSF52833">
    <property type="entry name" value="Thioredoxin-like"/>
    <property type="match status" value="1"/>
</dbReference>
<dbReference type="Proteomes" id="UP001595892">
    <property type="component" value="Unassembled WGS sequence"/>
</dbReference>
<feature type="region of interest" description="Disordered" evidence="8">
    <location>
        <begin position="23"/>
        <end position="49"/>
    </location>
</feature>
<dbReference type="InterPro" id="IPR018950">
    <property type="entry name" value="DiS-bond_isomerase_DsbC/G_N"/>
</dbReference>
<evidence type="ECO:0000313" key="11">
    <source>
        <dbReference type="EMBL" id="MFC4727723.1"/>
    </source>
</evidence>
<evidence type="ECO:0000256" key="1">
    <source>
        <dbReference type="ARBA" id="ARBA00004418"/>
    </source>
</evidence>
<comment type="function">
    <text evidence="7">Required for disulfide bond formation in some periplasmic proteins. Acts by transferring its disulfide bond to other proteins and is reduced in the process.</text>
</comment>
<dbReference type="Gene3D" id="3.40.30.10">
    <property type="entry name" value="Glutaredoxin"/>
    <property type="match status" value="1"/>
</dbReference>
<organism evidence="11 12">
    <name type="scientific">Coralloluteibacterium thermophilum</name>
    <dbReference type="NCBI Taxonomy" id="2707049"/>
    <lineage>
        <taxon>Bacteria</taxon>
        <taxon>Pseudomonadati</taxon>
        <taxon>Pseudomonadota</taxon>
        <taxon>Gammaproteobacteria</taxon>
        <taxon>Lysobacterales</taxon>
        <taxon>Lysobacteraceae</taxon>
        <taxon>Coralloluteibacterium</taxon>
    </lineage>
</organism>
<dbReference type="Pfam" id="PF13098">
    <property type="entry name" value="Thioredoxin_2"/>
    <property type="match status" value="1"/>
</dbReference>
<dbReference type="InterPro" id="IPR051470">
    <property type="entry name" value="Thiol:disulfide_interchange"/>
</dbReference>
<dbReference type="SUPFAM" id="SSF54423">
    <property type="entry name" value="DsbC/DsbG N-terminal domain-like"/>
    <property type="match status" value="1"/>
</dbReference>
<evidence type="ECO:0000256" key="6">
    <source>
        <dbReference type="ARBA" id="ARBA00023284"/>
    </source>
</evidence>
<keyword evidence="3 7" id="KW-0732">Signal</keyword>
<feature type="chain" id="PRO_5045004059" description="Thiol:disulfide interchange protein" evidence="7">
    <location>
        <begin position="20"/>
        <end position="272"/>
    </location>
</feature>
<evidence type="ECO:0000256" key="2">
    <source>
        <dbReference type="ARBA" id="ARBA00009813"/>
    </source>
</evidence>
<evidence type="ECO:0000259" key="10">
    <source>
        <dbReference type="Pfam" id="PF13098"/>
    </source>
</evidence>
<keyword evidence="5" id="KW-1015">Disulfide bond</keyword>
<name>A0ABV9NLP0_9GAMM</name>
<dbReference type="PROSITE" id="PS51257">
    <property type="entry name" value="PROKAR_LIPOPROTEIN"/>
    <property type="match status" value="1"/>
</dbReference>
<dbReference type="PANTHER" id="PTHR35272">
    <property type="entry name" value="THIOL:DISULFIDE INTERCHANGE PROTEIN DSBC-RELATED"/>
    <property type="match status" value="1"/>
</dbReference>
<dbReference type="PANTHER" id="PTHR35272:SF3">
    <property type="entry name" value="THIOL:DISULFIDE INTERCHANGE PROTEIN DSBC"/>
    <property type="match status" value="1"/>
</dbReference>
<dbReference type="InterPro" id="IPR036249">
    <property type="entry name" value="Thioredoxin-like_sf"/>
</dbReference>
<protein>
    <recommendedName>
        <fullName evidence="7">Thiol:disulfide interchange protein</fullName>
    </recommendedName>
</protein>
<evidence type="ECO:0000259" key="9">
    <source>
        <dbReference type="Pfam" id="PF10411"/>
    </source>
</evidence>
<keyword evidence="4 7" id="KW-0574">Periplasm</keyword>
<dbReference type="InterPro" id="IPR009094">
    <property type="entry name" value="DiS-bond_isomerase_DsbC/G_N_sf"/>
</dbReference>
<dbReference type="InterPro" id="IPR012336">
    <property type="entry name" value="Thioredoxin-like_fold"/>
</dbReference>
<dbReference type="EMBL" id="JBHSGG010000016">
    <property type="protein sequence ID" value="MFC4727723.1"/>
    <property type="molecule type" value="Genomic_DNA"/>
</dbReference>
<reference evidence="12" key="1">
    <citation type="journal article" date="2019" name="Int. J. Syst. Evol. Microbiol.">
        <title>The Global Catalogue of Microorganisms (GCM) 10K type strain sequencing project: providing services to taxonomists for standard genome sequencing and annotation.</title>
        <authorList>
            <consortium name="The Broad Institute Genomics Platform"/>
            <consortium name="The Broad Institute Genome Sequencing Center for Infectious Disease"/>
            <person name="Wu L."/>
            <person name="Ma J."/>
        </authorList>
    </citation>
    <scope>NUCLEOTIDE SEQUENCE [LARGE SCALE GENOMIC DNA]</scope>
    <source>
        <strain evidence="12">CGMCC 1.13574</strain>
    </source>
</reference>
<feature type="signal peptide" evidence="7">
    <location>
        <begin position="1"/>
        <end position="19"/>
    </location>
</feature>
<comment type="similarity">
    <text evidence="2 7">Belongs to the thioredoxin family. DsbC subfamily.</text>
</comment>
<feature type="compositionally biased region" description="Low complexity" evidence="8">
    <location>
        <begin position="25"/>
        <end position="49"/>
    </location>
</feature>
<comment type="subcellular location">
    <subcellularLocation>
        <location evidence="1 7">Periplasm</location>
    </subcellularLocation>
</comment>
<feature type="domain" description="Thioredoxin-like fold" evidence="10">
    <location>
        <begin position="142"/>
        <end position="261"/>
    </location>
</feature>
<evidence type="ECO:0000256" key="8">
    <source>
        <dbReference type="SAM" id="MobiDB-lite"/>
    </source>
</evidence>
<keyword evidence="6 7" id="KW-0676">Redox-active center</keyword>
<evidence type="ECO:0000256" key="3">
    <source>
        <dbReference type="ARBA" id="ARBA00022729"/>
    </source>
</evidence>
<evidence type="ECO:0000256" key="7">
    <source>
        <dbReference type="RuleBase" id="RU364038"/>
    </source>
</evidence>
<dbReference type="CDD" id="cd03020">
    <property type="entry name" value="DsbA_DsbC_DsbG"/>
    <property type="match status" value="1"/>
</dbReference>
<gene>
    <name evidence="11" type="ORF">ACFO3Q_06015</name>
</gene>
<dbReference type="Gene3D" id="3.10.450.70">
    <property type="entry name" value="Disulphide bond isomerase, DsbC/G, N-terminal"/>
    <property type="match status" value="1"/>
</dbReference>
<evidence type="ECO:0000256" key="5">
    <source>
        <dbReference type="ARBA" id="ARBA00023157"/>
    </source>
</evidence>
<evidence type="ECO:0000256" key="4">
    <source>
        <dbReference type="ARBA" id="ARBA00022764"/>
    </source>
</evidence>
<sequence>MSRPVVAALVGVFSLAACAAEGDRSPQPASADAPAAAARTTQARTGGDADAAARARTVVEGLVPQVPVDSVADAALPGFQEVMIAGQLLYVSNDGKYLIQGSVLDVEARRDLTEASKAVVRREVLSGMDRDRRIVFAPENPVHTVTVFTDIECGYCRQLHREIEAYNAQGIAVEYLFFPRSGLDGEAYREAVSVWCADDRRAAMTAAKAGRPVPERTCENPVADDFAAGQRIGVEGTPAIFNEDGRQIGGYIPPVQMRQRLDALAASRDSAG</sequence>
<evidence type="ECO:0000313" key="12">
    <source>
        <dbReference type="Proteomes" id="UP001595892"/>
    </source>
</evidence>
<dbReference type="Pfam" id="PF10411">
    <property type="entry name" value="DsbC_N"/>
    <property type="match status" value="1"/>
</dbReference>
<dbReference type="RefSeq" id="WP_377003735.1">
    <property type="nucleotide sequence ID" value="NZ_JBHSGG010000016.1"/>
</dbReference>